<dbReference type="PANTHER" id="PTHR22926">
    <property type="entry name" value="PHOSPHO-N-ACETYLMURAMOYL-PENTAPEPTIDE-TRANSFERASE"/>
    <property type="match status" value="1"/>
</dbReference>
<dbReference type="GO" id="GO:0009103">
    <property type="term" value="P:lipopolysaccharide biosynthetic process"/>
    <property type="evidence" value="ECO:0007669"/>
    <property type="project" value="TreeGrafter"/>
</dbReference>
<feature type="binding site" evidence="7">
    <location>
        <position position="227"/>
    </location>
    <ligand>
        <name>Mg(2+)</name>
        <dbReference type="ChEBI" id="CHEBI:18420"/>
    </ligand>
</feature>
<gene>
    <name evidence="9" type="ORF">GPY61_24335</name>
</gene>
<feature type="transmembrane region" description="Helical" evidence="8">
    <location>
        <begin position="341"/>
        <end position="360"/>
    </location>
</feature>
<feature type="transmembrane region" description="Helical" evidence="8">
    <location>
        <begin position="172"/>
        <end position="192"/>
    </location>
</feature>
<keyword evidence="5 8" id="KW-1133">Transmembrane helix</keyword>
<name>A0A7X3G3P4_9BURK</name>
<feature type="binding site" evidence="7">
    <location>
        <position position="167"/>
    </location>
    <ligand>
        <name>Mg(2+)</name>
        <dbReference type="ChEBI" id="CHEBI:18420"/>
    </ligand>
</feature>
<evidence type="ECO:0000256" key="2">
    <source>
        <dbReference type="ARBA" id="ARBA00022475"/>
    </source>
</evidence>
<evidence type="ECO:0000313" key="9">
    <source>
        <dbReference type="EMBL" id="MVW63053.1"/>
    </source>
</evidence>
<dbReference type="GO" id="GO:0071555">
    <property type="term" value="P:cell wall organization"/>
    <property type="evidence" value="ECO:0007669"/>
    <property type="project" value="TreeGrafter"/>
</dbReference>
<comment type="subcellular location">
    <subcellularLocation>
        <location evidence="1">Cell membrane</location>
        <topology evidence="1">Multi-pass membrane protein</topology>
    </subcellularLocation>
</comment>
<feature type="transmembrane region" description="Helical" evidence="8">
    <location>
        <begin position="54"/>
        <end position="74"/>
    </location>
</feature>
<evidence type="ECO:0000256" key="5">
    <source>
        <dbReference type="ARBA" id="ARBA00022989"/>
    </source>
</evidence>
<evidence type="ECO:0000256" key="7">
    <source>
        <dbReference type="PIRSR" id="PIRSR600715-1"/>
    </source>
</evidence>
<dbReference type="GO" id="GO:0046872">
    <property type="term" value="F:metal ion binding"/>
    <property type="evidence" value="ECO:0007669"/>
    <property type="project" value="UniProtKB-KW"/>
</dbReference>
<dbReference type="PANTHER" id="PTHR22926:SF3">
    <property type="entry name" value="UNDECAPRENYL-PHOSPHATE ALPHA-N-ACETYLGLUCOSAMINYL 1-PHOSPHATE TRANSFERASE"/>
    <property type="match status" value="1"/>
</dbReference>
<feature type="transmembrane region" description="Helical" evidence="8">
    <location>
        <begin position="228"/>
        <end position="246"/>
    </location>
</feature>
<protein>
    <submittedName>
        <fullName evidence="9">Glycosyl transferase 4 family protein</fullName>
    </submittedName>
</protein>
<reference evidence="9 10" key="1">
    <citation type="submission" date="2019-12" db="EMBL/GenBank/DDBJ databases">
        <authorList>
            <person name="Li C."/>
            <person name="Zhao J."/>
        </authorList>
    </citation>
    <scope>NUCLEOTIDE SEQUENCE [LARGE SCALE GENOMIC DNA]</scope>
    <source>
        <strain evidence="9 10">NEAU-DD11</strain>
    </source>
</reference>
<evidence type="ECO:0000313" key="10">
    <source>
        <dbReference type="Proteomes" id="UP000443353"/>
    </source>
</evidence>
<feature type="transmembrane region" description="Helical" evidence="8">
    <location>
        <begin position="252"/>
        <end position="272"/>
    </location>
</feature>
<dbReference type="GO" id="GO:0044038">
    <property type="term" value="P:cell wall macromolecule biosynthetic process"/>
    <property type="evidence" value="ECO:0007669"/>
    <property type="project" value="TreeGrafter"/>
</dbReference>
<dbReference type="Pfam" id="PF00953">
    <property type="entry name" value="Glycos_transf_4"/>
    <property type="match status" value="1"/>
</dbReference>
<evidence type="ECO:0000256" key="8">
    <source>
        <dbReference type="SAM" id="Phobius"/>
    </source>
</evidence>
<sequence>MPEYKFVLLGLTAWVASFVISQLIVRSQKWHGRLTHDHDLGGVQKVHTTAVPRIGGLAVIGGILLGFVLFQQIFPGHVSASRASRIYLLLGASLPAFLAGLIEDFTKRVSVRVRLVATALSALVASLALGATVGELDIWGLDALLTIAPLAIVATAVFVAGGSNAINIIDGFNGLSGSTIIIMAIGLAAVGLQVGDSFVAVLGALCAGATLGFLMLNYPSGKMFLGDGGAYFLGFWVSEMAVLLLVRHPELSAWQILAICGYPIIEVLFSIYRRKFVRKVSPGAPDALHLHGLVFRRLVFKYVRRDTARPWKRNAMVPCFMAPAVAACVAVSVWFGQSTPAAVAIVVAQVVLYIAVYGRLVRGRWTVRRANRAEQALDVGIEVR</sequence>
<keyword evidence="3 9" id="KW-0808">Transferase</keyword>
<dbReference type="Proteomes" id="UP000443353">
    <property type="component" value="Unassembled WGS sequence"/>
</dbReference>
<evidence type="ECO:0000256" key="3">
    <source>
        <dbReference type="ARBA" id="ARBA00022679"/>
    </source>
</evidence>
<dbReference type="AlphaFoldDB" id="A0A7X3G3P4"/>
<comment type="cofactor">
    <cofactor evidence="7">
        <name>Mg(2+)</name>
        <dbReference type="ChEBI" id="CHEBI:18420"/>
    </cofactor>
</comment>
<keyword evidence="2" id="KW-1003">Cell membrane</keyword>
<keyword evidence="4 8" id="KW-0812">Transmembrane</keyword>
<evidence type="ECO:0000256" key="4">
    <source>
        <dbReference type="ARBA" id="ARBA00022692"/>
    </source>
</evidence>
<accession>A0A7X3G3P4</accession>
<keyword evidence="6 8" id="KW-0472">Membrane</keyword>
<feature type="transmembrane region" description="Helical" evidence="8">
    <location>
        <begin position="315"/>
        <end position="335"/>
    </location>
</feature>
<dbReference type="EMBL" id="WSES01000008">
    <property type="protein sequence ID" value="MVW63053.1"/>
    <property type="molecule type" value="Genomic_DNA"/>
</dbReference>
<comment type="caution">
    <text evidence="9">The sequence shown here is derived from an EMBL/GenBank/DDBJ whole genome shotgun (WGS) entry which is preliminary data.</text>
</comment>
<evidence type="ECO:0000256" key="6">
    <source>
        <dbReference type="ARBA" id="ARBA00023136"/>
    </source>
</evidence>
<dbReference type="GO" id="GO:0016780">
    <property type="term" value="F:phosphotransferase activity, for other substituted phosphate groups"/>
    <property type="evidence" value="ECO:0007669"/>
    <property type="project" value="InterPro"/>
</dbReference>
<feature type="transmembrane region" description="Helical" evidence="8">
    <location>
        <begin position="115"/>
        <end position="133"/>
    </location>
</feature>
<keyword evidence="7" id="KW-0460">Magnesium</keyword>
<feature type="transmembrane region" description="Helical" evidence="8">
    <location>
        <begin position="6"/>
        <end position="25"/>
    </location>
</feature>
<keyword evidence="7" id="KW-0479">Metal-binding</keyword>
<feature type="transmembrane region" description="Helical" evidence="8">
    <location>
        <begin position="86"/>
        <end position="103"/>
    </location>
</feature>
<dbReference type="CDD" id="cd06912">
    <property type="entry name" value="GT_MraY_like"/>
    <property type="match status" value="1"/>
</dbReference>
<keyword evidence="10" id="KW-1185">Reference proteome</keyword>
<organism evidence="9 10">
    <name type="scientific">Massilia cellulosiltytica</name>
    <dbReference type="NCBI Taxonomy" id="2683234"/>
    <lineage>
        <taxon>Bacteria</taxon>
        <taxon>Pseudomonadati</taxon>
        <taxon>Pseudomonadota</taxon>
        <taxon>Betaproteobacteria</taxon>
        <taxon>Burkholderiales</taxon>
        <taxon>Oxalobacteraceae</taxon>
        <taxon>Telluria group</taxon>
        <taxon>Massilia</taxon>
    </lineage>
</organism>
<proteinExistence type="predicted"/>
<dbReference type="GO" id="GO:0005886">
    <property type="term" value="C:plasma membrane"/>
    <property type="evidence" value="ECO:0007669"/>
    <property type="project" value="UniProtKB-SubCell"/>
</dbReference>
<feature type="transmembrane region" description="Helical" evidence="8">
    <location>
        <begin position="139"/>
        <end position="160"/>
    </location>
</feature>
<dbReference type="InterPro" id="IPR000715">
    <property type="entry name" value="Glycosyl_transferase_4"/>
</dbReference>
<evidence type="ECO:0000256" key="1">
    <source>
        <dbReference type="ARBA" id="ARBA00004651"/>
    </source>
</evidence>
<dbReference type="RefSeq" id="WP_160410170.1">
    <property type="nucleotide sequence ID" value="NZ_WSES01000008.1"/>
</dbReference>
<feature type="transmembrane region" description="Helical" evidence="8">
    <location>
        <begin position="198"/>
        <end position="216"/>
    </location>
</feature>